<evidence type="ECO:0000313" key="8">
    <source>
        <dbReference type="EMBL" id="TRW89524.1"/>
    </source>
</evidence>
<comment type="subcellular location">
    <subcellularLocation>
        <location evidence="6">Cytoplasm</location>
    </subcellularLocation>
</comment>
<comment type="caution">
    <text evidence="8">The sequence shown here is derived from an EMBL/GenBank/DDBJ whole genome shotgun (WGS) entry which is preliminary data.</text>
</comment>
<gene>
    <name evidence="6 8" type="primary">rnd</name>
    <name evidence="8" type="ORF">EKO24_020890</name>
</gene>
<dbReference type="HAMAP" id="MF_01899">
    <property type="entry name" value="RNase_D"/>
    <property type="match status" value="1"/>
</dbReference>
<dbReference type="Pfam" id="PF01612">
    <property type="entry name" value="DNA_pol_A_exo1"/>
    <property type="match status" value="1"/>
</dbReference>
<keyword evidence="5 6" id="KW-0269">Exonuclease</keyword>
<dbReference type="SUPFAM" id="SSF53098">
    <property type="entry name" value="Ribonuclease H-like"/>
    <property type="match status" value="1"/>
</dbReference>
<protein>
    <recommendedName>
        <fullName evidence="6">Ribonuclease D</fullName>
        <shortName evidence="6">RNase D</shortName>
        <ecNumber evidence="6">3.1.13.5</ecNumber>
    </recommendedName>
</protein>
<dbReference type="InterPro" id="IPR051086">
    <property type="entry name" value="RNase_D-like"/>
</dbReference>
<keyword evidence="1 6" id="KW-0963">Cytoplasm</keyword>
<keyword evidence="3 6" id="KW-0540">Nuclease</keyword>
<dbReference type="Proteomes" id="UP000733744">
    <property type="component" value="Unassembled WGS sequence"/>
</dbReference>
<evidence type="ECO:0000256" key="4">
    <source>
        <dbReference type="ARBA" id="ARBA00022801"/>
    </source>
</evidence>
<evidence type="ECO:0000256" key="6">
    <source>
        <dbReference type="HAMAP-Rule" id="MF_01899"/>
    </source>
</evidence>
<dbReference type="InterPro" id="IPR002562">
    <property type="entry name" value="3'-5'_exonuclease_dom"/>
</dbReference>
<dbReference type="InterPro" id="IPR044876">
    <property type="entry name" value="HRDC_dom_sf"/>
</dbReference>
<proteinExistence type="inferred from homology"/>
<keyword evidence="9" id="KW-1185">Reference proteome</keyword>
<dbReference type="PANTHER" id="PTHR47649:SF1">
    <property type="entry name" value="RIBONUCLEASE D"/>
    <property type="match status" value="1"/>
</dbReference>
<dbReference type="PANTHER" id="PTHR47649">
    <property type="entry name" value="RIBONUCLEASE D"/>
    <property type="match status" value="1"/>
</dbReference>
<dbReference type="SMART" id="SM00474">
    <property type="entry name" value="35EXOc"/>
    <property type="match status" value="1"/>
</dbReference>
<dbReference type="PROSITE" id="PS50967">
    <property type="entry name" value="HRDC"/>
    <property type="match status" value="1"/>
</dbReference>
<dbReference type="Gene3D" id="3.30.420.10">
    <property type="entry name" value="Ribonuclease H-like superfamily/Ribonuclease H"/>
    <property type="match status" value="1"/>
</dbReference>
<dbReference type="NCBIfam" id="TIGR01388">
    <property type="entry name" value="rnd"/>
    <property type="match status" value="1"/>
</dbReference>
<dbReference type="CDD" id="cd06142">
    <property type="entry name" value="RNaseD_exo"/>
    <property type="match status" value="1"/>
</dbReference>
<name>A0ABY3C4A1_9GAMM</name>
<sequence length="390" mass="44444">MTNKIQYINTPDQLAKLCEQIKTEPWLALDTEFLREKTYYPKFCLLQIATPDWVACVDPIALPSLDNLFDAIYSPAIVKVFHSSRQDLEIFYQLTGKLPEPLFDTQIAAPLLGFQENPGYAMLVSSLLNVNLNKAHTRADWSKRPLIDAEIQYAADDVIYLCKIYQMMLQKLEELGRADWLERDFAELADPALYVVKPEKAWLKIKGKNKLTGRQLSIIQTLAEWREKTAQSEDRPKSWLLRDEMLFDIAKLQPETVGELANIRGINERVVNRYGAELCQLITAAKNRAPIPLHEKGRPAKKTQQQEAILDILTALVRIRAEENSLNPIILATRKDLEALLFNDGEEECPLLHGWRFKMAGRELVGLLKGELLLGIEADKLAILEKNPVV</sequence>
<keyword evidence="2 6" id="KW-0819">tRNA processing</keyword>
<dbReference type="Gene3D" id="1.10.150.80">
    <property type="entry name" value="HRDC domain"/>
    <property type="match status" value="1"/>
</dbReference>
<comment type="catalytic activity">
    <reaction evidence="6">
        <text>Exonucleolytic cleavage that removes extra residues from the 3'-terminus of tRNA to produce 5'-mononucleotides.</text>
        <dbReference type="EC" id="3.1.13.5"/>
    </reaction>
</comment>
<comment type="function">
    <text evidence="6">Exonuclease involved in the 3' processing of various precursor tRNAs. Initiates hydrolysis at the 3'-terminus of an RNA molecule and releases 5'-mononucleotides.</text>
</comment>
<dbReference type="GO" id="GO:0033890">
    <property type="term" value="F:ribonuclease D activity"/>
    <property type="evidence" value="ECO:0007669"/>
    <property type="project" value="UniProtKB-EC"/>
</dbReference>
<dbReference type="EMBL" id="RYFG02000121">
    <property type="protein sequence ID" value="TRW89524.1"/>
    <property type="molecule type" value="Genomic_DNA"/>
</dbReference>
<evidence type="ECO:0000256" key="5">
    <source>
        <dbReference type="ARBA" id="ARBA00022839"/>
    </source>
</evidence>
<dbReference type="InterPro" id="IPR010997">
    <property type="entry name" value="HRDC-like_sf"/>
</dbReference>
<accession>A0ABY3C4A1</accession>
<dbReference type="SUPFAM" id="SSF47819">
    <property type="entry name" value="HRDC-like"/>
    <property type="match status" value="2"/>
</dbReference>
<evidence type="ECO:0000313" key="9">
    <source>
        <dbReference type="Proteomes" id="UP000733744"/>
    </source>
</evidence>
<dbReference type="InterPro" id="IPR006292">
    <property type="entry name" value="RNase_D"/>
</dbReference>
<evidence type="ECO:0000256" key="2">
    <source>
        <dbReference type="ARBA" id="ARBA00022694"/>
    </source>
</evidence>
<evidence type="ECO:0000256" key="3">
    <source>
        <dbReference type="ARBA" id="ARBA00022722"/>
    </source>
</evidence>
<reference evidence="8 9" key="1">
    <citation type="journal article" date="2019" name="Antonie Van Leeuwenhoek">
        <title>Description of 'Ca. Methylobacter oryzae' KRF1, a novel species from the environmentally important Methylobacter clade 2.</title>
        <authorList>
            <person name="Khatri K."/>
            <person name="Mohite J.A."/>
            <person name="Pandit P.S."/>
            <person name="Bahulikar R."/>
            <person name="Rahalkar M.C."/>
        </authorList>
    </citation>
    <scope>NUCLEOTIDE SEQUENCE [LARGE SCALE GENOMIC DNA]</scope>
    <source>
        <strain evidence="8 9">KRF1</strain>
    </source>
</reference>
<organism evidence="8 9">
    <name type="scientific">Candidatus Methylobacter oryzae</name>
    <dbReference type="NCBI Taxonomy" id="2497749"/>
    <lineage>
        <taxon>Bacteria</taxon>
        <taxon>Pseudomonadati</taxon>
        <taxon>Pseudomonadota</taxon>
        <taxon>Gammaproteobacteria</taxon>
        <taxon>Methylococcales</taxon>
        <taxon>Methylococcaceae</taxon>
        <taxon>Methylobacter</taxon>
    </lineage>
</organism>
<evidence type="ECO:0000259" key="7">
    <source>
        <dbReference type="PROSITE" id="PS50967"/>
    </source>
</evidence>
<comment type="cofactor">
    <cofactor evidence="6">
        <name>a divalent metal cation</name>
        <dbReference type="ChEBI" id="CHEBI:60240"/>
    </cofactor>
</comment>
<dbReference type="RefSeq" id="WP_127028702.1">
    <property type="nucleotide sequence ID" value="NZ_RYFG02000121.1"/>
</dbReference>
<evidence type="ECO:0000256" key="1">
    <source>
        <dbReference type="ARBA" id="ARBA00022490"/>
    </source>
</evidence>
<dbReference type="SMART" id="SM00341">
    <property type="entry name" value="HRDC"/>
    <property type="match status" value="1"/>
</dbReference>
<dbReference type="InterPro" id="IPR002121">
    <property type="entry name" value="HRDC_dom"/>
</dbReference>
<dbReference type="EC" id="3.1.13.5" evidence="6"/>
<dbReference type="Pfam" id="PF00570">
    <property type="entry name" value="HRDC"/>
    <property type="match status" value="1"/>
</dbReference>
<dbReference type="InterPro" id="IPR036397">
    <property type="entry name" value="RNaseH_sf"/>
</dbReference>
<keyword evidence="4 6" id="KW-0378">Hydrolase</keyword>
<comment type="similarity">
    <text evidence="6">Belongs to the RNase D family.</text>
</comment>
<feature type="domain" description="HRDC" evidence="7">
    <location>
        <begin position="212"/>
        <end position="292"/>
    </location>
</feature>
<dbReference type="InterPro" id="IPR012337">
    <property type="entry name" value="RNaseH-like_sf"/>
</dbReference>